<name>A0A812XVD9_SYMPI</name>
<dbReference type="GO" id="GO:0070390">
    <property type="term" value="C:transcription export complex 2"/>
    <property type="evidence" value="ECO:0007669"/>
    <property type="project" value="TreeGrafter"/>
</dbReference>
<gene>
    <name evidence="3" type="ORF">SPIL2461_LOCUS21537</name>
</gene>
<dbReference type="InterPro" id="IPR045107">
    <property type="entry name" value="SAC3/GANP/THP3"/>
</dbReference>
<dbReference type="OrthoDB" id="435358at2759"/>
<accession>A0A812XVD9</accession>
<dbReference type="PANTHER" id="PTHR12436">
    <property type="entry name" value="80 KDA MCM3-ASSOCIATED PROTEIN"/>
    <property type="match status" value="1"/>
</dbReference>
<comment type="caution">
    <text evidence="3">The sequence shown here is derived from an EMBL/GenBank/DDBJ whole genome shotgun (WGS) entry which is preliminary data.</text>
</comment>
<keyword evidence="1" id="KW-0812">Transmembrane</keyword>
<reference evidence="3" key="1">
    <citation type="submission" date="2021-02" db="EMBL/GenBank/DDBJ databases">
        <authorList>
            <person name="Dougan E. K."/>
            <person name="Rhodes N."/>
            <person name="Thang M."/>
            <person name="Chan C."/>
        </authorList>
    </citation>
    <scope>NUCLEOTIDE SEQUENCE</scope>
</reference>
<dbReference type="Proteomes" id="UP000649617">
    <property type="component" value="Unassembled WGS sequence"/>
</dbReference>
<protein>
    <recommendedName>
        <fullName evidence="2">SAC3/GANP/THP3 conserved domain-containing protein</fullName>
    </recommendedName>
</protein>
<feature type="non-terminal residue" evidence="3">
    <location>
        <position position="1"/>
    </location>
</feature>
<dbReference type="EMBL" id="CAJNIZ010046352">
    <property type="protein sequence ID" value="CAE7746060.1"/>
    <property type="molecule type" value="Genomic_DNA"/>
</dbReference>
<dbReference type="GO" id="GO:0005737">
    <property type="term" value="C:cytoplasm"/>
    <property type="evidence" value="ECO:0007669"/>
    <property type="project" value="TreeGrafter"/>
</dbReference>
<evidence type="ECO:0000313" key="4">
    <source>
        <dbReference type="Proteomes" id="UP000649617"/>
    </source>
</evidence>
<proteinExistence type="predicted"/>
<dbReference type="GO" id="GO:0006406">
    <property type="term" value="P:mRNA export from nucleus"/>
    <property type="evidence" value="ECO:0007669"/>
    <property type="project" value="TreeGrafter"/>
</dbReference>
<dbReference type="Pfam" id="PF03399">
    <property type="entry name" value="SAC3_GANP"/>
    <property type="match status" value="1"/>
</dbReference>
<keyword evidence="1" id="KW-0472">Membrane</keyword>
<organism evidence="3 4">
    <name type="scientific">Symbiodinium pilosum</name>
    <name type="common">Dinoflagellate</name>
    <dbReference type="NCBI Taxonomy" id="2952"/>
    <lineage>
        <taxon>Eukaryota</taxon>
        <taxon>Sar</taxon>
        <taxon>Alveolata</taxon>
        <taxon>Dinophyceae</taxon>
        <taxon>Suessiales</taxon>
        <taxon>Symbiodiniaceae</taxon>
        <taxon>Symbiodinium</taxon>
    </lineage>
</organism>
<evidence type="ECO:0000313" key="3">
    <source>
        <dbReference type="EMBL" id="CAE7746060.1"/>
    </source>
</evidence>
<feature type="transmembrane region" description="Helical" evidence="1">
    <location>
        <begin position="40"/>
        <end position="62"/>
    </location>
</feature>
<evidence type="ECO:0000256" key="1">
    <source>
        <dbReference type="SAM" id="Phobius"/>
    </source>
</evidence>
<feature type="non-terminal residue" evidence="3">
    <location>
        <position position="148"/>
    </location>
</feature>
<sequence>DLGNQSAIQRFVVLLLLATSPATLPAHLADLDKVILKHPLVVAAISASAAYLSGDYLGFLRFYKEADFLSAVAVAELANLARMRLLWMISRAYPRSVGDSVSLRGLVKLLACQDEAHARAFLSFHGLAVEEGEQRDRVLFPKKGCVDE</sequence>
<dbReference type="AlphaFoldDB" id="A0A812XVD9"/>
<dbReference type="InterPro" id="IPR005062">
    <property type="entry name" value="SAC3/GANP/THP3_conserved"/>
</dbReference>
<feature type="domain" description="SAC3/GANP/THP3 conserved" evidence="2">
    <location>
        <begin position="11"/>
        <end position="130"/>
    </location>
</feature>
<keyword evidence="1" id="KW-1133">Transmembrane helix</keyword>
<evidence type="ECO:0000259" key="2">
    <source>
        <dbReference type="Pfam" id="PF03399"/>
    </source>
</evidence>
<dbReference type="PANTHER" id="PTHR12436:SF3">
    <property type="entry name" value="GERMINAL-CENTER ASSOCIATED NUCLEAR PROTEIN"/>
    <property type="match status" value="1"/>
</dbReference>
<feature type="transmembrane region" description="Helical" evidence="1">
    <location>
        <begin position="6"/>
        <end position="28"/>
    </location>
</feature>
<dbReference type="Gene3D" id="1.25.40.990">
    <property type="match status" value="1"/>
</dbReference>
<keyword evidence="4" id="KW-1185">Reference proteome</keyword>